<gene>
    <name evidence="1" type="ORF">PXEA_LOCUS28314</name>
</gene>
<proteinExistence type="predicted"/>
<sequence>MEQTGEAFHGRATQLPSHLSNSLISLKTSRYTSSSSLSLPLLKARSLRFCSLKGNLQQQSLLRPVTATMESAGDIVNDDDYGKENYIKDSLEWSGLAESDRPYSAGRVEERSEQNYLTAGPSYLQVRGQQTVPILKTHRRELDRPSISKTDRSFNWSPNVHIFCASREVSPT</sequence>
<evidence type="ECO:0000313" key="2">
    <source>
        <dbReference type="Proteomes" id="UP000784294"/>
    </source>
</evidence>
<name>A0A448XES1_9PLAT</name>
<comment type="caution">
    <text evidence="1">The sequence shown here is derived from an EMBL/GenBank/DDBJ whole genome shotgun (WGS) entry which is preliminary data.</text>
</comment>
<evidence type="ECO:0000313" key="1">
    <source>
        <dbReference type="EMBL" id="VEL34874.1"/>
    </source>
</evidence>
<reference evidence="1" key="1">
    <citation type="submission" date="2018-11" db="EMBL/GenBank/DDBJ databases">
        <authorList>
            <consortium name="Pathogen Informatics"/>
        </authorList>
    </citation>
    <scope>NUCLEOTIDE SEQUENCE</scope>
</reference>
<protein>
    <submittedName>
        <fullName evidence="1">Uncharacterized protein</fullName>
    </submittedName>
</protein>
<dbReference type="EMBL" id="CAAALY010248587">
    <property type="protein sequence ID" value="VEL34874.1"/>
    <property type="molecule type" value="Genomic_DNA"/>
</dbReference>
<organism evidence="1 2">
    <name type="scientific">Protopolystoma xenopodis</name>
    <dbReference type="NCBI Taxonomy" id="117903"/>
    <lineage>
        <taxon>Eukaryota</taxon>
        <taxon>Metazoa</taxon>
        <taxon>Spiralia</taxon>
        <taxon>Lophotrochozoa</taxon>
        <taxon>Platyhelminthes</taxon>
        <taxon>Monogenea</taxon>
        <taxon>Polyopisthocotylea</taxon>
        <taxon>Polystomatidea</taxon>
        <taxon>Polystomatidae</taxon>
        <taxon>Protopolystoma</taxon>
    </lineage>
</organism>
<dbReference type="Proteomes" id="UP000784294">
    <property type="component" value="Unassembled WGS sequence"/>
</dbReference>
<keyword evidence="2" id="KW-1185">Reference proteome</keyword>
<dbReference type="AlphaFoldDB" id="A0A448XES1"/>
<accession>A0A448XES1</accession>